<accession>A0CNW9</accession>
<dbReference type="AlphaFoldDB" id="A0CNW9"/>
<gene>
    <name evidence="1" type="ORF">GSPATT00038755001</name>
</gene>
<keyword evidence="2" id="KW-1185">Reference proteome</keyword>
<dbReference type="RefSeq" id="XP_001439883.1">
    <property type="nucleotide sequence ID" value="XM_001439846.1"/>
</dbReference>
<dbReference type="InParanoid" id="A0CNW9"/>
<dbReference type="Proteomes" id="UP000000600">
    <property type="component" value="Unassembled WGS sequence"/>
</dbReference>
<evidence type="ECO:0000313" key="2">
    <source>
        <dbReference type="Proteomes" id="UP000000600"/>
    </source>
</evidence>
<reference evidence="1 2" key="1">
    <citation type="journal article" date="2006" name="Nature">
        <title>Global trends of whole-genome duplications revealed by the ciliate Paramecium tetraurelia.</title>
        <authorList>
            <consortium name="Genoscope"/>
            <person name="Aury J.-M."/>
            <person name="Jaillon O."/>
            <person name="Duret L."/>
            <person name="Noel B."/>
            <person name="Jubin C."/>
            <person name="Porcel B.M."/>
            <person name="Segurens B."/>
            <person name="Daubin V."/>
            <person name="Anthouard V."/>
            <person name="Aiach N."/>
            <person name="Arnaiz O."/>
            <person name="Billaut A."/>
            <person name="Beisson J."/>
            <person name="Blanc I."/>
            <person name="Bouhouche K."/>
            <person name="Camara F."/>
            <person name="Duharcourt S."/>
            <person name="Guigo R."/>
            <person name="Gogendeau D."/>
            <person name="Katinka M."/>
            <person name="Keller A.-M."/>
            <person name="Kissmehl R."/>
            <person name="Klotz C."/>
            <person name="Koll F."/>
            <person name="Le Moue A."/>
            <person name="Lepere C."/>
            <person name="Malinsky S."/>
            <person name="Nowacki M."/>
            <person name="Nowak J.K."/>
            <person name="Plattner H."/>
            <person name="Poulain J."/>
            <person name="Ruiz F."/>
            <person name="Serrano V."/>
            <person name="Zagulski M."/>
            <person name="Dessen P."/>
            <person name="Betermier M."/>
            <person name="Weissenbach J."/>
            <person name="Scarpelli C."/>
            <person name="Schachter V."/>
            <person name="Sperling L."/>
            <person name="Meyer E."/>
            <person name="Cohen J."/>
            <person name="Wincker P."/>
        </authorList>
    </citation>
    <scope>NUCLEOTIDE SEQUENCE [LARGE SCALE GENOMIC DNA]</scope>
    <source>
        <strain evidence="1 2">Stock d4-2</strain>
    </source>
</reference>
<dbReference type="KEGG" id="ptm:GSPATT00038755001"/>
<organism evidence="1 2">
    <name type="scientific">Paramecium tetraurelia</name>
    <dbReference type="NCBI Taxonomy" id="5888"/>
    <lineage>
        <taxon>Eukaryota</taxon>
        <taxon>Sar</taxon>
        <taxon>Alveolata</taxon>
        <taxon>Ciliophora</taxon>
        <taxon>Intramacronucleata</taxon>
        <taxon>Oligohymenophorea</taxon>
        <taxon>Peniculida</taxon>
        <taxon>Parameciidae</taxon>
        <taxon>Paramecium</taxon>
    </lineage>
</organism>
<dbReference type="GeneID" id="5025666"/>
<protein>
    <submittedName>
        <fullName evidence="1">Uncharacterized protein</fullName>
    </submittedName>
</protein>
<name>A0CNW9_PARTE</name>
<dbReference type="EMBL" id="CT868122">
    <property type="protein sequence ID" value="CAK72486.1"/>
    <property type="molecule type" value="Genomic_DNA"/>
</dbReference>
<dbReference type="HOGENOM" id="CLU_2643325_0_0_1"/>
<proteinExistence type="predicted"/>
<evidence type="ECO:0000313" key="1">
    <source>
        <dbReference type="EMBL" id="CAK72486.1"/>
    </source>
</evidence>
<sequence>MSAQLGFNNQHIQLAKKILFSQIPYDLSSSMFSTLSARSALSGLINFAIPTRVSEGITNYSSQKCTCTRNIVKLHTL</sequence>